<comment type="caution">
    <text evidence="2">The sequence shown here is derived from an EMBL/GenBank/DDBJ whole genome shotgun (WGS) entry which is preliminary data.</text>
</comment>
<dbReference type="AlphaFoldDB" id="A0AAD4G8M6"/>
<evidence type="ECO:0000313" key="3">
    <source>
        <dbReference type="Proteomes" id="UP001194468"/>
    </source>
</evidence>
<dbReference type="InterPro" id="IPR046700">
    <property type="entry name" value="DUF6570"/>
</dbReference>
<keyword evidence="3" id="KW-1185">Reference proteome</keyword>
<dbReference type="Proteomes" id="UP001194468">
    <property type="component" value="Unassembled WGS sequence"/>
</dbReference>
<organism evidence="2 3">
    <name type="scientific">Boletus edulis BED1</name>
    <dbReference type="NCBI Taxonomy" id="1328754"/>
    <lineage>
        <taxon>Eukaryota</taxon>
        <taxon>Fungi</taxon>
        <taxon>Dikarya</taxon>
        <taxon>Basidiomycota</taxon>
        <taxon>Agaricomycotina</taxon>
        <taxon>Agaricomycetes</taxon>
        <taxon>Agaricomycetidae</taxon>
        <taxon>Boletales</taxon>
        <taxon>Boletineae</taxon>
        <taxon>Boletaceae</taxon>
        <taxon>Boletoideae</taxon>
        <taxon>Boletus</taxon>
    </lineage>
</organism>
<reference evidence="2" key="2">
    <citation type="journal article" date="2020" name="Nat. Commun.">
        <title>Large-scale genome sequencing of mycorrhizal fungi provides insights into the early evolution of symbiotic traits.</title>
        <authorList>
            <person name="Miyauchi S."/>
            <person name="Kiss E."/>
            <person name="Kuo A."/>
            <person name="Drula E."/>
            <person name="Kohler A."/>
            <person name="Sanchez-Garcia M."/>
            <person name="Morin E."/>
            <person name="Andreopoulos B."/>
            <person name="Barry K.W."/>
            <person name="Bonito G."/>
            <person name="Buee M."/>
            <person name="Carver A."/>
            <person name="Chen C."/>
            <person name="Cichocki N."/>
            <person name="Clum A."/>
            <person name="Culley D."/>
            <person name="Crous P.W."/>
            <person name="Fauchery L."/>
            <person name="Girlanda M."/>
            <person name="Hayes R.D."/>
            <person name="Keri Z."/>
            <person name="LaButti K."/>
            <person name="Lipzen A."/>
            <person name="Lombard V."/>
            <person name="Magnuson J."/>
            <person name="Maillard F."/>
            <person name="Murat C."/>
            <person name="Nolan M."/>
            <person name="Ohm R.A."/>
            <person name="Pangilinan J."/>
            <person name="Pereira M.F."/>
            <person name="Perotto S."/>
            <person name="Peter M."/>
            <person name="Pfister S."/>
            <person name="Riley R."/>
            <person name="Sitrit Y."/>
            <person name="Stielow J.B."/>
            <person name="Szollosi G."/>
            <person name="Zifcakova L."/>
            <person name="Stursova M."/>
            <person name="Spatafora J.W."/>
            <person name="Tedersoo L."/>
            <person name="Vaario L.M."/>
            <person name="Yamada A."/>
            <person name="Yan M."/>
            <person name="Wang P."/>
            <person name="Xu J."/>
            <person name="Bruns T."/>
            <person name="Baldrian P."/>
            <person name="Vilgalys R."/>
            <person name="Dunand C."/>
            <person name="Henrissat B."/>
            <person name="Grigoriev I.V."/>
            <person name="Hibbett D."/>
            <person name="Nagy L.G."/>
            <person name="Martin F.M."/>
        </authorList>
    </citation>
    <scope>NUCLEOTIDE SEQUENCE</scope>
    <source>
        <strain evidence="2">BED1</strain>
    </source>
</reference>
<evidence type="ECO:0000313" key="2">
    <source>
        <dbReference type="EMBL" id="KAF8426441.1"/>
    </source>
</evidence>
<feature type="domain" description="DUF6570" evidence="1">
    <location>
        <begin position="124"/>
        <end position="258"/>
    </location>
</feature>
<name>A0AAD4G8M6_BOLED</name>
<accession>A0AAD4G8M6</accession>
<feature type="non-terminal residue" evidence="2">
    <location>
        <position position="276"/>
    </location>
</feature>
<dbReference type="Pfam" id="PF20209">
    <property type="entry name" value="DUF6570"/>
    <property type="match status" value="1"/>
</dbReference>
<protein>
    <recommendedName>
        <fullName evidence="1">DUF6570 domain-containing protein</fullName>
    </recommendedName>
</protein>
<evidence type="ECO:0000259" key="1">
    <source>
        <dbReference type="Pfam" id="PF20209"/>
    </source>
</evidence>
<reference evidence="2" key="1">
    <citation type="submission" date="2019-10" db="EMBL/GenBank/DDBJ databases">
        <authorList>
            <consortium name="DOE Joint Genome Institute"/>
            <person name="Kuo A."/>
            <person name="Miyauchi S."/>
            <person name="Kiss E."/>
            <person name="Drula E."/>
            <person name="Kohler A."/>
            <person name="Sanchez-Garcia M."/>
            <person name="Andreopoulos B."/>
            <person name="Barry K.W."/>
            <person name="Bonito G."/>
            <person name="Buee M."/>
            <person name="Carver A."/>
            <person name="Chen C."/>
            <person name="Cichocki N."/>
            <person name="Clum A."/>
            <person name="Culley D."/>
            <person name="Crous P.W."/>
            <person name="Fauchery L."/>
            <person name="Girlanda M."/>
            <person name="Hayes R."/>
            <person name="Keri Z."/>
            <person name="LaButti K."/>
            <person name="Lipzen A."/>
            <person name="Lombard V."/>
            <person name="Magnuson J."/>
            <person name="Maillard F."/>
            <person name="Morin E."/>
            <person name="Murat C."/>
            <person name="Nolan M."/>
            <person name="Ohm R."/>
            <person name="Pangilinan J."/>
            <person name="Pereira M."/>
            <person name="Perotto S."/>
            <person name="Peter M."/>
            <person name="Riley R."/>
            <person name="Sitrit Y."/>
            <person name="Stielow B."/>
            <person name="Szollosi G."/>
            <person name="Zifcakova L."/>
            <person name="Stursova M."/>
            <person name="Spatafora J.W."/>
            <person name="Tedersoo L."/>
            <person name="Vaario L.-M."/>
            <person name="Yamada A."/>
            <person name="Yan M."/>
            <person name="Wang P."/>
            <person name="Xu J."/>
            <person name="Bruns T."/>
            <person name="Baldrian P."/>
            <person name="Vilgalys R."/>
            <person name="Henrissat B."/>
            <person name="Grigoriev I.V."/>
            <person name="Hibbett D."/>
            <person name="Nagy L.G."/>
            <person name="Martin F.M."/>
        </authorList>
    </citation>
    <scope>NUCLEOTIDE SEQUENCE</scope>
    <source>
        <strain evidence="2">BED1</strain>
    </source>
</reference>
<proteinExistence type="predicted"/>
<sequence>MKNSVLTYDREWPSVVPKEAVFTCLHRYYEGTKWTEPPVCAVCAQYHDDATAVDLSDSSVNLDCLQVEDEFIVRKCIIQSLSTRFSFVNPLLDGLMLDRQGIVQDNRKAAVIKVCSECRHALTKKKVPRCALANGLYRGELPAQFHDLTWVEEKICAIYCTTAHVTRLFQSSDPSQPKVFHGNTCAHDVNIISTASVLPRTPADVAGFLSVVFVGPRKFDPKSLGTTFRVRKSKIWAFLVWLKRHNRLYTDIPIDPDVVELYPDDGMLPGLSGRVV</sequence>
<dbReference type="EMBL" id="WHUW01000087">
    <property type="protein sequence ID" value="KAF8426441.1"/>
    <property type="molecule type" value="Genomic_DNA"/>
</dbReference>
<gene>
    <name evidence="2" type="ORF">L210DRAFT_3420646</name>
</gene>